<evidence type="ECO:0000256" key="4">
    <source>
        <dbReference type="ARBA" id="ARBA00022827"/>
    </source>
</evidence>
<dbReference type="InterPro" id="IPR046373">
    <property type="entry name" value="Acyl-CoA_Oxase/DH_mid-dom_sf"/>
</dbReference>
<evidence type="ECO:0000259" key="7">
    <source>
        <dbReference type="Pfam" id="PF00441"/>
    </source>
</evidence>
<comment type="similarity">
    <text evidence="2 6">Belongs to the acyl-CoA dehydrogenase family.</text>
</comment>
<dbReference type="InterPro" id="IPR037069">
    <property type="entry name" value="AcylCoA_DH/ox_N_sf"/>
</dbReference>
<dbReference type="SUPFAM" id="SSF56645">
    <property type="entry name" value="Acyl-CoA dehydrogenase NM domain-like"/>
    <property type="match status" value="1"/>
</dbReference>
<dbReference type="InterPro" id="IPR006091">
    <property type="entry name" value="Acyl-CoA_Oxase/DH_mid-dom"/>
</dbReference>
<dbReference type="RefSeq" id="WP_257632238.1">
    <property type="nucleotide sequence ID" value="NZ_JANIIC010000022.1"/>
</dbReference>
<gene>
    <name evidence="10" type="ORF">NQU54_19990</name>
</gene>
<dbReference type="InterPro" id="IPR009075">
    <property type="entry name" value="AcylCo_DH/oxidase_C"/>
</dbReference>
<dbReference type="Gene3D" id="2.40.110.10">
    <property type="entry name" value="Butyryl-CoA Dehydrogenase, subunit A, domain 2"/>
    <property type="match status" value="1"/>
</dbReference>
<keyword evidence="4 6" id="KW-0274">FAD</keyword>
<dbReference type="FunFam" id="2.40.110.10:FF:000011">
    <property type="entry name" value="Acyl-CoA dehydrogenase FadE34"/>
    <property type="match status" value="1"/>
</dbReference>
<dbReference type="Gene3D" id="1.20.140.10">
    <property type="entry name" value="Butyryl-CoA Dehydrogenase, subunit A, domain 3"/>
    <property type="match status" value="1"/>
</dbReference>
<evidence type="ECO:0000313" key="10">
    <source>
        <dbReference type="EMBL" id="MCQ8831287.1"/>
    </source>
</evidence>
<dbReference type="InterPro" id="IPR036250">
    <property type="entry name" value="AcylCo_DH-like_C"/>
</dbReference>
<evidence type="ECO:0000256" key="5">
    <source>
        <dbReference type="ARBA" id="ARBA00023002"/>
    </source>
</evidence>
<dbReference type="Gene3D" id="1.10.540.10">
    <property type="entry name" value="Acyl-CoA dehydrogenase/oxidase, N-terminal domain"/>
    <property type="match status" value="1"/>
</dbReference>
<reference evidence="10" key="1">
    <citation type="submission" date="2022-06" db="EMBL/GenBank/DDBJ databases">
        <title>WGS of actinobacteria.</title>
        <authorList>
            <person name="Thawai C."/>
        </authorList>
    </citation>
    <scope>NUCLEOTIDE SEQUENCE</scope>
    <source>
        <strain evidence="10">DSM 42010</strain>
    </source>
</reference>
<keyword evidence="3 6" id="KW-0285">Flavoprotein</keyword>
<evidence type="ECO:0000259" key="9">
    <source>
        <dbReference type="Pfam" id="PF02771"/>
    </source>
</evidence>
<name>A0A9X2LX09_STRMQ</name>
<feature type="domain" description="Acyl-CoA dehydrogenase/oxidase C-terminal" evidence="7">
    <location>
        <begin position="268"/>
        <end position="375"/>
    </location>
</feature>
<dbReference type="PANTHER" id="PTHR43292:SF4">
    <property type="entry name" value="ACYL-COA DEHYDROGENASE FADE34"/>
    <property type="match status" value="1"/>
</dbReference>
<dbReference type="InterPro" id="IPR006089">
    <property type="entry name" value="Acyl-CoA_DH_CS"/>
</dbReference>
<dbReference type="EMBL" id="JANIIC010000022">
    <property type="protein sequence ID" value="MCQ8831287.1"/>
    <property type="molecule type" value="Genomic_DNA"/>
</dbReference>
<evidence type="ECO:0000256" key="1">
    <source>
        <dbReference type="ARBA" id="ARBA00001974"/>
    </source>
</evidence>
<dbReference type="Pfam" id="PF02770">
    <property type="entry name" value="Acyl-CoA_dh_M"/>
    <property type="match status" value="1"/>
</dbReference>
<sequence length="379" mass="40814">MTPDTTAATGRDIADLRARVRKFTSERLTAGDFVPQCDAWVRGFDLSFSRALSAEGLIGVTWPAEFGGSGMPSTARLVITEELLRVGAPVAAHWIGERQIGPSILRFGSRELQDEFLPAITTSEVSFCLGMSETEAGSDLAAVRTTAERDGSGWRINGAKVWTTNAHHATHAYVLARTSRSEIKHEGLTEFIVDMRSPGVTVRPILDLAGEHHFNEVLLDEVAVPSRWVIGEVGEGWSQVTGQLSFERGGSERFLSTYPLLAETLKHAHLSGDRATIEQVGALAARVSALRNLAWNIAVSVDNGVAPVADAAKLKYLGPAFERDVLNTARYAVDVGGLSDEGTLERLISEAQVAIPGMSIRGGVSEVLLTLVARSETRL</sequence>
<dbReference type="GO" id="GO:0050660">
    <property type="term" value="F:flavin adenine dinucleotide binding"/>
    <property type="evidence" value="ECO:0007669"/>
    <property type="project" value="InterPro"/>
</dbReference>
<dbReference type="GO" id="GO:0003995">
    <property type="term" value="F:acyl-CoA dehydrogenase activity"/>
    <property type="evidence" value="ECO:0007669"/>
    <property type="project" value="InterPro"/>
</dbReference>
<dbReference type="Pfam" id="PF02771">
    <property type="entry name" value="Acyl-CoA_dh_N"/>
    <property type="match status" value="1"/>
</dbReference>
<dbReference type="InterPro" id="IPR009100">
    <property type="entry name" value="AcylCoA_DH/oxidase_NM_dom_sf"/>
</dbReference>
<protein>
    <submittedName>
        <fullName evidence="10">Acyl-CoA dehydrogenase family protein</fullName>
    </submittedName>
</protein>
<comment type="cofactor">
    <cofactor evidence="1 6">
        <name>FAD</name>
        <dbReference type="ChEBI" id="CHEBI:57692"/>
    </cofactor>
</comment>
<dbReference type="InterPro" id="IPR052161">
    <property type="entry name" value="Mycobact_Acyl-CoA_DH"/>
</dbReference>
<accession>A0A9X2LX09</accession>
<evidence type="ECO:0000256" key="6">
    <source>
        <dbReference type="RuleBase" id="RU362125"/>
    </source>
</evidence>
<feature type="domain" description="Acyl-CoA oxidase/dehydrogenase middle" evidence="8">
    <location>
        <begin position="128"/>
        <end position="213"/>
    </location>
</feature>
<keyword evidence="11" id="KW-1185">Reference proteome</keyword>
<dbReference type="GO" id="GO:0005886">
    <property type="term" value="C:plasma membrane"/>
    <property type="evidence" value="ECO:0007669"/>
    <property type="project" value="TreeGrafter"/>
</dbReference>
<keyword evidence="5 6" id="KW-0560">Oxidoreductase</keyword>
<organism evidence="10 11">
    <name type="scientific">Streptomyces malaysiensis subsp. samsunensis</name>
    <dbReference type="NCBI Taxonomy" id="459658"/>
    <lineage>
        <taxon>Bacteria</taxon>
        <taxon>Bacillati</taxon>
        <taxon>Actinomycetota</taxon>
        <taxon>Actinomycetes</taxon>
        <taxon>Kitasatosporales</taxon>
        <taxon>Streptomycetaceae</taxon>
        <taxon>Streptomyces</taxon>
        <taxon>Streptomyces violaceusniger group</taxon>
    </lineage>
</organism>
<dbReference type="Pfam" id="PF00441">
    <property type="entry name" value="Acyl-CoA_dh_1"/>
    <property type="match status" value="1"/>
</dbReference>
<dbReference type="PANTHER" id="PTHR43292">
    <property type="entry name" value="ACYL-COA DEHYDROGENASE"/>
    <property type="match status" value="1"/>
</dbReference>
<proteinExistence type="inferred from homology"/>
<feature type="domain" description="Acyl-CoA dehydrogenase/oxidase N-terminal" evidence="9">
    <location>
        <begin position="15"/>
        <end position="123"/>
    </location>
</feature>
<dbReference type="InterPro" id="IPR013786">
    <property type="entry name" value="AcylCoA_DH/ox_N"/>
</dbReference>
<dbReference type="Proteomes" id="UP001142400">
    <property type="component" value="Unassembled WGS sequence"/>
</dbReference>
<evidence type="ECO:0000313" key="11">
    <source>
        <dbReference type="Proteomes" id="UP001142400"/>
    </source>
</evidence>
<evidence type="ECO:0000256" key="2">
    <source>
        <dbReference type="ARBA" id="ARBA00009347"/>
    </source>
</evidence>
<comment type="caution">
    <text evidence="10">The sequence shown here is derived from an EMBL/GenBank/DDBJ whole genome shotgun (WGS) entry which is preliminary data.</text>
</comment>
<dbReference type="PROSITE" id="PS00072">
    <property type="entry name" value="ACYL_COA_DH_1"/>
    <property type="match status" value="1"/>
</dbReference>
<dbReference type="AlphaFoldDB" id="A0A9X2LX09"/>
<evidence type="ECO:0000256" key="3">
    <source>
        <dbReference type="ARBA" id="ARBA00022630"/>
    </source>
</evidence>
<evidence type="ECO:0000259" key="8">
    <source>
        <dbReference type="Pfam" id="PF02770"/>
    </source>
</evidence>
<dbReference type="SUPFAM" id="SSF47203">
    <property type="entry name" value="Acyl-CoA dehydrogenase C-terminal domain-like"/>
    <property type="match status" value="1"/>
</dbReference>